<proteinExistence type="inferred from homology"/>
<dbReference type="SUPFAM" id="SSF142984">
    <property type="entry name" value="Nqo1 middle domain-like"/>
    <property type="match status" value="1"/>
</dbReference>
<evidence type="ECO:0000256" key="6">
    <source>
        <dbReference type="SAM" id="MobiDB-lite"/>
    </source>
</evidence>
<dbReference type="SUPFAM" id="SSF140490">
    <property type="entry name" value="Nqo1C-terminal domain-like"/>
    <property type="match status" value="1"/>
</dbReference>
<keyword evidence="5" id="KW-0411">Iron-sulfur</keyword>
<evidence type="ECO:0000256" key="1">
    <source>
        <dbReference type="ARBA" id="ARBA00007523"/>
    </source>
</evidence>
<dbReference type="InterPro" id="IPR011538">
    <property type="entry name" value="Nuo51_FMN-bd"/>
</dbReference>
<feature type="region of interest" description="Disordered" evidence="6">
    <location>
        <begin position="178"/>
        <end position="198"/>
    </location>
</feature>
<keyword evidence="8" id="KW-0371">Homeobox</keyword>
<keyword evidence="3" id="KW-0479">Metal-binding</keyword>
<dbReference type="SMART" id="SM00928">
    <property type="entry name" value="NADH_4Fe-4S"/>
    <property type="match status" value="1"/>
</dbReference>
<gene>
    <name evidence="8" type="primary">hoxF</name>
    <name evidence="8" type="ORF">WWTP_pFosmid_1C_0007</name>
</gene>
<comment type="similarity">
    <text evidence="1">Belongs to the complex I 51 kDa subunit family.</text>
</comment>
<dbReference type="GO" id="GO:0010181">
    <property type="term" value="F:FMN binding"/>
    <property type="evidence" value="ECO:0007669"/>
    <property type="project" value="InterPro"/>
</dbReference>
<evidence type="ECO:0000313" key="8">
    <source>
        <dbReference type="EMBL" id="CDL65369.1"/>
    </source>
</evidence>
<accession>A0A0A8KXT5</accession>
<dbReference type="Pfam" id="PF01512">
    <property type="entry name" value="Complex1_51K"/>
    <property type="match status" value="1"/>
</dbReference>
<dbReference type="GO" id="GO:0051539">
    <property type="term" value="F:4 iron, 4 sulfur cluster binding"/>
    <property type="evidence" value="ECO:0007669"/>
    <property type="project" value="UniProtKB-KW"/>
</dbReference>
<dbReference type="EC" id="1.12.1.2" evidence="8"/>
<dbReference type="Gene3D" id="1.20.1440.230">
    <property type="entry name" value="NADH-ubiquinone oxidoreductase 51kDa subunit, iron-sulphur binding domain"/>
    <property type="match status" value="1"/>
</dbReference>
<organism evidence="8">
    <name type="scientific">wastewater metagenome</name>
    <dbReference type="NCBI Taxonomy" id="527639"/>
    <lineage>
        <taxon>unclassified sequences</taxon>
        <taxon>metagenomes</taxon>
        <taxon>ecological metagenomes</taxon>
    </lineage>
</organism>
<name>A0A0A8KXT5_9ZZZZ</name>
<dbReference type="Gene3D" id="3.10.20.600">
    <property type="match status" value="1"/>
</dbReference>
<dbReference type="InterPro" id="IPR019575">
    <property type="entry name" value="Nuop51_4Fe4S-bd"/>
</dbReference>
<keyword evidence="2" id="KW-0004">4Fe-4S</keyword>
<evidence type="ECO:0000256" key="4">
    <source>
        <dbReference type="ARBA" id="ARBA00023004"/>
    </source>
</evidence>
<dbReference type="GO" id="GO:0047985">
    <property type="term" value="F:hydrogen dehydrogenase activity"/>
    <property type="evidence" value="ECO:0007669"/>
    <property type="project" value="UniProtKB-EC"/>
</dbReference>
<evidence type="ECO:0000256" key="5">
    <source>
        <dbReference type="ARBA" id="ARBA00023014"/>
    </source>
</evidence>
<geneLocation type="plasmid" evidence="8">
    <name>fosmid 1C_1</name>
</geneLocation>
<dbReference type="GO" id="GO:0003677">
    <property type="term" value="F:DNA binding"/>
    <property type="evidence" value="ECO:0007669"/>
    <property type="project" value="UniProtKB-KW"/>
</dbReference>
<dbReference type="SUPFAM" id="SSF142019">
    <property type="entry name" value="Nqo1 FMN-binding domain-like"/>
    <property type="match status" value="1"/>
</dbReference>
<feature type="domain" description="NADH-ubiquinone oxidoreductase 51kDa subunit iron-sulphur binding" evidence="7">
    <location>
        <begin position="312"/>
        <end position="357"/>
    </location>
</feature>
<dbReference type="PROSITE" id="PS00645">
    <property type="entry name" value="COMPLEX1_51K_2"/>
    <property type="match status" value="1"/>
</dbReference>
<dbReference type="Gene3D" id="3.40.50.11540">
    <property type="entry name" value="NADH-ubiquinone oxidoreductase 51kDa subunit"/>
    <property type="match status" value="1"/>
</dbReference>
<dbReference type="InterPro" id="IPR001949">
    <property type="entry name" value="NADH-UbQ_OxRdtase_51kDa_CS"/>
</dbReference>
<dbReference type="FunFam" id="3.40.50.11540:FF:000001">
    <property type="entry name" value="NADH dehydrogenase [ubiquinone] flavoprotein 1, mitochondrial"/>
    <property type="match status" value="1"/>
</dbReference>
<keyword evidence="4" id="KW-0408">Iron</keyword>
<dbReference type="PROSITE" id="PS00644">
    <property type="entry name" value="COMPLEX1_51K_1"/>
    <property type="match status" value="1"/>
</dbReference>
<evidence type="ECO:0000259" key="7">
    <source>
        <dbReference type="SMART" id="SM00928"/>
    </source>
</evidence>
<dbReference type="InterPro" id="IPR037207">
    <property type="entry name" value="Nuop51_4Fe4S-bd_sf"/>
</dbReference>
<evidence type="ECO:0000256" key="3">
    <source>
        <dbReference type="ARBA" id="ARBA00022723"/>
    </source>
</evidence>
<reference evidence="8" key="1">
    <citation type="journal article" date="2015" name="Res. Microbiol.">
        <title>New FeFe-hydrogenase genes identified in a metagenomic fosmid library from a municipal wastewater treatment plant as revealed by high-throughput sequencing.</title>
        <authorList>
            <person name="Tomazetto G."/>
            <person name="Wibberg D."/>
            <person name="Schluter A."/>
            <person name="Oliveira V.M."/>
        </authorList>
    </citation>
    <scope>NUCLEOTIDE SEQUENCE</scope>
    <source>
        <plasmid evidence="8">fosmid 1C_1</plasmid>
    </source>
</reference>
<dbReference type="AlphaFoldDB" id="A0A0A8KXT5"/>
<keyword evidence="8" id="KW-0560">Oxidoreductase</keyword>
<dbReference type="GO" id="GO:0046872">
    <property type="term" value="F:metal ion binding"/>
    <property type="evidence" value="ECO:0007669"/>
    <property type="project" value="UniProtKB-KW"/>
</dbReference>
<dbReference type="EMBL" id="HG796237">
    <property type="protein sequence ID" value="CDL65369.1"/>
    <property type="molecule type" value="Genomic_DNA"/>
</dbReference>
<dbReference type="PANTHER" id="PTHR43578:SF3">
    <property type="entry name" value="NADH-QUINONE OXIDOREDUCTASE SUBUNIT F"/>
    <property type="match status" value="1"/>
</dbReference>
<dbReference type="Pfam" id="PF10589">
    <property type="entry name" value="NADH_4Fe-4S"/>
    <property type="match status" value="1"/>
</dbReference>
<keyword evidence="8" id="KW-0614">Plasmid</keyword>
<protein>
    <submittedName>
        <fullName evidence="8">NAD-reducing hydrogenase HoxS subunit alpha</fullName>
        <ecNumber evidence="8">1.12.1.2</ecNumber>
    </submittedName>
</protein>
<sequence length="404" mass="44625">MEETIFKKQNRTGPILFSDYKRGESIKKAIEIGRENVLSELRDSKLKGRGGAGFPTATKWMLTAASTGKEKFLVCNADEGEPGTFKDRVLLCEYPELVFDGMVIGGYTIGAKKGIVYLRGEYEYMLEYLENYLEQMRKDNLLGENILGHADFNYDIEIRLGAGAYVCGEETALIESLEGNRGESRNRPPFPVNTGYNGRPTSVNNVETLASVPQIIVHGGAWFNKMGTDKSSGSKLFSISGDCKNPGVYELPWGTTINEVLKLVGAENTKAVQIGGASGVCLPASQFNRKLAFEDASTGGSIMIFNNTRNMLKILKNFMEFFVEESCGQCTPCRIGNVKLLEGVEKIEKNDFTFEYINNLKELGKTMQVASKCGLGQSSPNSFISILDNFKDEIFNHQESGVLK</sequence>
<dbReference type="InterPro" id="IPR037225">
    <property type="entry name" value="Nuo51_FMN-bd_sf"/>
</dbReference>
<dbReference type="GO" id="GO:0008137">
    <property type="term" value="F:NADH dehydrogenase (ubiquinone) activity"/>
    <property type="evidence" value="ECO:0007669"/>
    <property type="project" value="InterPro"/>
</dbReference>
<dbReference type="PANTHER" id="PTHR43578">
    <property type="entry name" value="NADH-QUINONE OXIDOREDUCTASE SUBUNIT F"/>
    <property type="match status" value="1"/>
</dbReference>
<evidence type="ECO:0000256" key="2">
    <source>
        <dbReference type="ARBA" id="ARBA00022485"/>
    </source>
</evidence>